<proteinExistence type="inferred from homology"/>
<dbReference type="SUPFAM" id="SSF51735">
    <property type="entry name" value="NAD(P)-binding Rossmann-fold domains"/>
    <property type="match status" value="1"/>
</dbReference>
<dbReference type="PRINTS" id="PR00080">
    <property type="entry name" value="SDRFAMILY"/>
</dbReference>
<dbReference type="Pfam" id="PF00106">
    <property type="entry name" value="adh_short"/>
    <property type="match status" value="1"/>
</dbReference>
<organism evidence="3 4">
    <name type="scientific">Acinetobacter nectaris CIP 110549</name>
    <dbReference type="NCBI Taxonomy" id="1392540"/>
    <lineage>
        <taxon>Bacteria</taxon>
        <taxon>Pseudomonadati</taxon>
        <taxon>Pseudomonadota</taxon>
        <taxon>Gammaproteobacteria</taxon>
        <taxon>Moraxellales</taxon>
        <taxon>Moraxellaceae</taxon>
        <taxon>Acinetobacter</taxon>
    </lineage>
</organism>
<dbReference type="InterPro" id="IPR036291">
    <property type="entry name" value="NAD(P)-bd_dom_sf"/>
</dbReference>
<dbReference type="Gene3D" id="3.40.50.720">
    <property type="entry name" value="NAD(P)-binding Rossmann-like Domain"/>
    <property type="match status" value="1"/>
</dbReference>
<dbReference type="OrthoDB" id="109589at2"/>
<keyword evidence="1" id="KW-0560">Oxidoreductase</keyword>
<dbReference type="RefSeq" id="WP_023273985.1">
    <property type="nucleotide sequence ID" value="NZ_KI530736.1"/>
</dbReference>
<gene>
    <name evidence="3" type="ORF">P256_02375</name>
</gene>
<evidence type="ECO:0000313" key="3">
    <source>
        <dbReference type="EMBL" id="ESK37320.1"/>
    </source>
</evidence>
<dbReference type="PRINTS" id="PR00081">
    <property type="entry name" value="GDHRDH"/>
</dbReference>
<dbReference type="PANTHER" id="PTHR43157">
    <property type="entry name" value="PHOSPHATIDYLINOSITOL-GLYCAN BIOSYNTHESIS CLASS F PROTEIN-RELATED"/>
    <property type="match status" value="1"/>
</dbReference>
<dbReference type="PANTHER" id="PTHR43157:SF31">
    <property type="entry name" value="PHOSPHATIDYLINOSITOL-GLYCAN BIOSYNTHESIS CLASS F PROTEIN"/>
    <property type="match status" value="1"/>
</dbReference>
<dbReference type="eggNOG" id="COG1028">
    <property type="taxonomic scope" value="Bacteria"/>
</dbReference>
<protein>
    <recommendedName>
        <fullName evidence="5">Short-chain dehydrogenase</fullName>
    </recommendedName>
</protein>
<evidence type="ECO:0000256" key="1">
    <source>
        <dbReference type="ARBA" id="ARBA00023002"/>
    </source>
</evidence>
<dbReference type="STRING" id="1392540.P256_02375"/>
<name>V2TNE1_9GAMM</name>
<comment type="similarity">
    <text evidence="2">Belongs to the short-chain dehydrogenases/reductases (SDR) family.</text>
</comment>
<dbReference type="Proteomes" id="UP000023785">
    <property type="component" value="Unassembled WGS sequence"/>
</dbReference>
<dbReference type="EMBL" id="AYER01000010">
    <property type="protein sequence ID" value="ESK37320.1"/>
    <property type="molecule type" value="Genomic_DNA"/>
</dbReference>
<evidence type="ECO:0000256" key="2">
    <source>
        <dbReference type="RuleBase" id="RU000363"/>
    </source>
</evidence>
<evidence type="ECO:0000313" key="4">
    <source>
        <dbReference type="Proteomes" id="UP000023785"/>
    </source>
</evidence>
<accession>V2TNE1</accession>
<evidence type="ECO:0008006" key="5">
    <source>
        <dbReference type="Google" id="ProtNLM"/>
    </source>
</evidence>
<keyword evidence="4" id="KW-1185">Reference proteome</keyword>
<dbReference type="HOGENOM" id="CLU_010194_44_5_6"/>
<reference evidence="3 4" key="1">
    <citation type="submission" date="2013-10" db="EMBL/GenBank/DDBJ databases">
        <title>The Genome Sequence of Acinetobacter nectaris CIP 110549.</title>
        <authorList>
            <consortium name="The Broad Institute Genomics Platform"/>
            <consortium name="The Broad Institute Genome Sequencing Center for Infectious Disease"/>
            <person name="Cerqueira G."/>
            <person name="Feldgarden M."/>
            <person name="Courvalin P."/>
            <person name="Grillot-Courvalin C."/>
            <person name="Clermont D."/>
            <person name="Rocha E."/>
            <person name="Yoon E.-J."/>
            <person name="Nemec A."/>
            <person name="Young S.K."/>
            <person name="Zeng Q."/>
            <person name="Gargeya S."/>
            <person name="Fitzgerald M."/>
            <person name="Abouelleil A."/>
            <person name="Alvarado L."/>
            <person name="Berlin A.M."/>
            <person name="Chapman S.B."/>
            <person name="Gainer-Dewar J."/>
            <person name="Goldberg J."/>
            <person name="Gnerre S."/>
            <person name="Griggs A."/>
            <person name="Gujja S."/>
            <person name="Hansen M."/>
            <person name="Howarth C."/>
            <person name="Imamovic A."/>
            <person name="Ireland A."/>
            <person name="Larimer J."/>
            <person name="McCowan C."/>
            <person name="Murphy C."/>
            <person name="Pearson M."/>
            <person name="Poon T.W."/>
            <person name="Priest M."/>
            <person name="Roberts A."/>
            <person name="Saif S."/>
            <person name="Shea T."/>
            <person name="Sykes S."/>
            <person name="Wortman J."/>
            <person name="Nusbaum C."/>
            <person name="Birren B."/>
        </authorList>
    </citation>
    <scope>NUCLEOTIDE SEQUENCE [LARGE SCALE GENOMIC DNA]</scope>
    <source>
        <strain evidence="3 4">CIP 110549</strain>
    </source>
</reference>
<dbReference type="PATRIC" id="fig|1392540.3.peg.2294"/>
<sequence length="292" mass="32248">MTTKDLTGKIILITGATNGIGRAATIEFARRGASLVLIGRDKEKTENTINEIRRITGNFKLDYILCDLTHLADVRRAAEDFKSKYQRLDILINNAGATFKKPKLGPDGYEITFALNHLAYFQMTTALLDIIKKTPYARIVNTSSSMQARGNLDLKLTPYDTSVSGPKAYGTSKLANILFTRELQRKLNGTTAIANCFEPGMVNTSFGAFGTDQGCFVNLIYKLAKPFAITPEKGADSLIWLATSKEAEQMKGQYISKRKATTPSRQALDNKLAVDLWTLSEKLCKEIKSLSS</sequence>
<dbReference type="GO" id="GO:0016491">
    <property type="term" value="F:oxidoreductase activity"/>
    <property type="evidence" value="ECO:0007669"/>
    <property type="project" value="UniProtKB-KW"/>
</dbReference>
<dbReference type="InterPro" id="IPR002347">
    <property type="entry name" value="SDR_fam"/>
</dbReference>
<comment type="caution">
    <text evidence="3">The sequence shown here is derived from an EMBL/GenBank/DDBJ whole genome shotgun (WGS) entry which is preliminary data.</text>
</comment>
<dbReference type="AlphaFoldDB" id="V2TNE1"/>